<evidence type="ECO:0000259" key="3">
    <source>
        <dbReference type="Pfam" id="PF04909"/>
    </source>
</evidence>
<name>A0A7S3XWU0_HETAK</name>
<dbReference type="PANTHER" id="PTHR43569">
    <property type="entry name" value="AMIDOHYDROLASE"/>
    <property type="match status" value="1"/>
</dbReference>
<dbReference type="EMBL" id="HBIU01028585">
    <property type="protein sequence ID" value="CAE0634437.1"/>
    <property type="molecule type" value="Transcribed_RNA"/>
</dbReference>
<evidence type="ECO:0000256" key="1">
    <source>
        <dbReference type="ARBA" id="ARBA00038310"/>
    </source>
</evidence>
<feature type="region of interest" description="Disordered" evidence="2">
    <location>
        <begin position="1"/>
        <end position="27"/>
    </location>
</feature>
<accession>A0A7S3XWU0</accession>
<gene>
    <name evidence="4" type="ORF">HAKA00212_LOCUS13155</name>
</gene>
<protein>
    <recommendedName>
        <fullName evidence="3">Amidohydrolase-related domain-containing protein</fullName>
    </recommendedName>
</protein>
<dbReference type="PANTHER" id="PTHR43569:SF1">
    <property type="entry name" value="BLL3371 PROTEIN"/>
    <property type="match status" value="1"/>
</dbReference>
<feature type="domain" description="Amidohydrolase-related" evidence="3">
    <location>
        <begin position="210"/>
        <end position="405"/>
    </location>
</feature>
<dbReference type="GO" id="GO:0016787">
    <property type="term" value="F:hydrolase activity"/>
    <property type="evidence" value="ECO:0007669"/>
    <property type="project" value="InterPro"/>
</dbReference>
<reference evidence="4" key="1">
    <citation type="submission" date="2021-01" db="EMBL/GenBank/DDBJ databases">
        <authorList>
            <person name="Corre E."/>
            <person name="Pelletier E."/>
            <person name="Niang G."/>
            <person name="Scheremetjew M."/>
            <person name="Finn R."/>
            <person name="Kale V."/>
            <person name="Holt S."/>
            <person name="Cochrane G."/>
            <person name="Meng A."/>
            <person name="Brown T."/>
            <person name="Cohen L."/>
        </authorList>
    </citation>
    <scope>NUCLEOTIDE SEQUENCE</scope>
    <source>
        <strain evidence="4">CCMP3107</strain>
    </source>
</reference>
<proteinExistence type="inferred from homology"/>
<dbReference type="InterPro" id="IPR032466">
    <property type="entry name" value="Metal_Hydrolase"/>
</dbReference>
<evidence type="ECO:0000313" key="4">
    <source>
        <dbReference type="EMBL" id="CAE0634437.1"/>
    </source>
</evidence>
<comment type="similarity">
    <text evidence="1">Belongs to the metallo-dependent hydrolases superfamily.</text>
</comment>
<dbReference type="InterPro" id="IPR006680">
    <property type="entry name" value="Amidohydro-rel"/>
</dbReference>
<dbReference type="Pfam" id="PF04909">
    <property type="entry name" value="Amidohydro_2"/>
    <property type="match status" value="1"/>
</dbReference>
<dbReference type="AlphaFoldDB" id="A0A7S3XWU0"/>
<dbReference type="SUPFAM" id="SSF51556">
    <property type="entry name" value="Metallo-dependent hydrolases"/>
    <property type="match status" value="1"/>
</dbReference>
<evidence type="ECO:0000256" key="2">
    <source>
        <dbReference type="SAM" id="MobiDB-lite"/>
    </source>
</evidence>
<dbReference type="InterPro" id="IPR052350">
    <property type="entry name" value="Metallo-dep_Lactonases"/>
</dbReference>
<sequence length="406" mass="44203">MGCGAAKAKPAPEEPGAPESPQKAEVASFREDRRGCASAAEWLAGTVEQPLYTDEIAIVDPHHHLFPIAMPPFLLENEQWKNTMFGAGGRTALCQPYMLQEYVADMAYNNVTHTIHVECGQFYNREESVAKHLQCVGETKRLQVIADAASILGSGFPLVCAGIIAHADMDIGEELLAAQLDAHIAAGKNVCGVRGQVAFAPEYKGEKADSGIHNAVSDGHKLEDAAFRKGLEVLQSKNLVFDCFLYHPQLAQLAEVADAFPELTIVCEHSALPLGISTYSGEIPGPPADVAEVWKIGIRELAQRQNVYIKLGAMTFPAAGFGLDKRAKPIGSEELATLLSPWYDEIIDAFGAHRCMFESNFPMDKSSCSYTVLWNAFKRIAKKKCTTSEEIQALFAGTAKEVYKLN</sequence>
<organism evidence="4">
    <name type="scientific">Heterosigma akashiwo</name>
    <name type="common">Chromophytic alga</name>
    <name type="synonym">Heterosigma carterae</name>
    <dbReference type="NCBI Taxonomy" id="2829"/>
    <lineage>
        <taxon>Eukaryota</taxon>
        <taxon>Sar</taxon>
        <taxon>Stramenopiles</taxon>
        <taxon>Ochrophyta</taxon>
        <taxon>Raphidophyceae</taxon>
        <taxon>Chattonellales</taxon>
        <taxon>Chattonellaceae</taxon>
        <taxon>Heterosigma</taxon>
    </lineage>
</organism>
<dbReference type="Gene3D" id="3.20.20.140">
    <property type="entry name" value="Metal-dependent hydrolases"/>
    <property type="match status" value="1"/>
</dbReference>